<keyword evidence="3" id="KW-1185">Reference proteome</keyword>
<evidence type="ECO:0000313" key="3">
    <source>
        <dbReference type="Proteomes" id="UP001174909"/>
    </source>
</evidence>
<dbReference type="AlphaFoldDB" id="A0AA35R4M0"/>
<feature type="non-terminal residue" evidence="2">
    <location>
        <position position="881"/>
    </location>
</feature>
<sequence length="881" mass="94909">DCGNCLDQLTFQLRYLQEGLDSAFFPANVTILSVLHDDIHSTLDALEQLGGLLVVLEVGIGTLPSLPPSSLPLPLTVPRLDLELVPSILSKLDQLKDLLTGTPTINVISRDDLILFFSETRIRLVALLEEANQLRSQQRGLSSQVAVLLRALSERSGDVSSARETVEMIAALIARRQNSSIVVRVEDVSAEVRLLLEMANRLMGQAQSNAQVGQNLTSRLNGVGSGLMAAGSVVAGTLRVASEAISIARDSAAVEEILTALLGEAREGLSDGEEALSSGEASVINGGQLLNEARGLIQNTGGTVPAITVLIDQLNQTVQFDRPRLTDLLTFTCSSGRDNCTGGEEHAALLAQNLTYLINSSVSVYTIRPARDTLTALGGTGMPLDLTLINNTAMLAQERAQEATALLAGVNSTLGGVVSVLLSSAGQLRGRALVSLTASEDLSVAVDKAGGRRKDLMSALGEYQREVAGLSERLETLSSLEDVRDEASLVAERASASAEEVRRAGERVRRVREGGERVEDDIDQITVNVQAAEATIQDTLQRFPLVSRLLAATQRQADAAISNVTGFLSENEKIVADIDSLIAQLSDVHASIALINSPVRLSSEPAVTADVAVPYLSLQPPPGRQLEGGVQFEDLDLYMWPSAQYQTPSLIFYAGPVRFPDQRNETQPDTREDVVWVIAEEDHLRLGWELGNYHGNATHPALLEGESQLRLTRVGSQFRLQFSPSPLPTLQTSSVVNNSLLFHSSPRTAFLLGGWPTGSELGSEMMPLPLGSLGGFEGQFQLALFNGGPWGLWNVRSTSQTDLIGDMEFRRNELSQGVAWHASTGLTRTASVLSFDGLGYLFTERFGTEPEFGASFFQIITLYLRPNDASRGLVMYAYQTE</sequence>
<evidence type="ECO:0000313" key="2">
    <source>
        <dbReference type="EMBL" id="CAI8004094.1"/>
    </source>
</evidence>
<reference evidence="2" key="1">
    <citation type="submission" date="2023-03" db="EMBL/GenBank/DDBJ databases">
        <authorList>
            <person name="Steffen K."/>
            <person name="Cardenas P."/>
        </authorList>
    </citation>
    <scope>NUCLEOTIDE SEQUENCE</scope>
</reference>
<dbReference type="EMBL" id="CASHTH010000550">
    <property type="protein sequence ID" value="CAI8004094.1"/>
    <property type="molecule type" value="Genomic_DNA"/>
</dbReference>
<feature type="non-terminal residue" evidence="2">
    <location>
        <position position="1"/>
    </location>
</feature>
<dbReference type="Proteomes" id="UP001174909">
    <property type="component" value="Unassembled WGS sequence"/>
</dbReference>
<comment type="caution">
    <text evidence="2">The sequence shown here is derived from an EMBL/GenBank/DDBJ whole genome shotgun (WGS) entry which is preliminary data.</text>
</comment>
<keyword evidence="1" id="KW-0175">Coiled coil</keyword>
<name>A0AA35R4M0_GEOBA</name>
<proteinExistence type="predicted"/>
<protein>
    <submittedName>
        <fullName evidence="2">Uncharacterized protein</fullName>
    </submittedName>
</protein>
<organism evidence="2 3">
    <name type="scientific">Geodia barretti</name>
    <name type="common">Barrett's horny sponge</name>
    <dbReference type="NCBI Taxonomy" id="519541"/>
    <lineage>
        <taxon>Eukaryota</taxon>
        <taxon>Metazoa</taxon>
        <taxon>Porifera</taxon>
        <taxon>Demospongiae</taxon>
        <taxon>Heteroscleromorpha</taxon>
        <taxon>Tetractinellida</taxon>
        <taxon>Astrophorina</taxon>
        <taxon>Geodiidae</taxon>
        <taxon>Geodia</taxon>
    </lineage>
</organism>
<gene>
    <name evidence="2" type="ORF">GBAR_LOCUS3832</name>
</gene>
<feature type="coiled-coil region" evidence="1">
    <location>
        <begin position="453"/>
        <end position="480"/>
    </location>
</feature>
<evidence type="ECO:0000256" key="1">
    <source>
        <dbReference type="SAM" id="Coils"/>
    </source>
</evidence>
<accession>A0AA35R4M0</accession>